<accession>A0ABR0TSZ6</accession>
<keyword evidence="2" id="KW-1185">Reference proteome</keyword>
<dbReference type="Proteomes" id="UP001341245">
    <property type="component" value="Unassembled WGS sequence"/>
</dbReference>
<reference evidence="1 2" key="1">
    <citation type="submission" date="2023-11" db="EMBL/GenBank/DDBJ databases">
        <title>Draft genome sequence and annotation of the polyextremotolerant black yeast-like fungus Aureobasidium pullulans NRRL 62042.</title>
        <authorList>
            <person name="Dielentheis-Frenken M.R.E."/>
            <person name="Wibberg D."/>
            <person name="Blank L.M."/>
            <person name="Tiso T."/>
        </authorList>
    </citation>
    <scope>NUCLEOTIDE SEQUENCE [LARGE SCALE GENOMIC DNA]</scope>
    <source>
        <strain evidence="1 2">NRRL 62042</strain>
    </source>
</reference>
<name>A0ABR0TSZ6_AURPU</name>
<proteinExistence type="predicted"/>
<organism evidence="1 2">
    <name type="scientific">Aureobasidium pullulans</name>
    <name type="common">Black yeast</name>
    <name type="synonym">Pullularia pullulans</name>
    <dbReference type="NCBI Taxonomy" id="5580"/>
    <lineage>
        <taxon>Eukaryota</taxon>
        <taxon>Fungi</taxon>
        <taxon>Dikarya</taxon>
        <taxon>Ascomycota</taxon>
        <taxon>Pezizomycotina</taxon>
        <taxon>Dothideomycetes</taxon>
        <taxon>Dothideomycetidae</taxon>
        <taxon>Dothideales</taxon>
        <taxon>Saccotheciaceae</taxon>
        <taxon>Aureobasidium</taxon>
    </lineage>
</organism>
<sequence>MAVKTGPPLLLLLYNLLAAASFGPRLCIYPQLRPSFSLTLQCIVTACLFSTLGFKAIDASLSISRVLYKLLGYLLRRMLDYHLETSVVSQWQLPVSAELGFWIKLLLGIMKGIGAIIYVIEVPAGGWEAAKRNIAASYNVQTQASAKDLGTAERGGVPKEASHGPVYVWAGWAFMYSSALFESKDWFETVIGGKDVQESRGGKWEDMCLYGPMVIAAAVGLAKWRWVKKARRVHLEKEHVGEEASVSEKQ</sequence>
<gene>
    <name evidence="1" type="ORF">QM012_004361</name>
</gene>
<evidence type="ECO:0000313" key="1">
    <source>
        <dbReference type="EMBL" id="KAK6007547.1"/>
    </source>
</evidence>
<evidence type="ECO:0000313" key="2">
    <source>
        <dbReference type="Proteomes" id="UP001341245"/>
    </source>
</evidence>
<dbReference type="EMBL" id="JASGXD010000002">
    <property type="protein sequence ID" value="KAK6007547.1"/>
    <property type="molecule type" value="Genomic_DNA"/>
</dbReference>
<comment type="caution">
    <text evidence="1">The sequence shown here is derived from an EMBL/GenBank/DDBJ whole genome shotgun (WGS) entry which is preliminary data.</text>
</comment>
<protein>
    <submittedName>
        <fullName evidence="1">Uncharacterized protein</fullName>
    </submittedName>
</protein>